<evidence type="ECO:0000256" key="1">
    <source>
        <dbReference type="SAM" id="MobiDB-lite"/>
    </source>
</evidence>
<reference evidence="4" key="3">
    <citation type="submission" date="2020-09" db="EMBL/GenBank/DDBJ databases">
        <authorList>
            <person name="Sun Q."/>
            <person name="Zhou Y."/>
        </authorList>
    </citation>
    <scope>NUCLEOTIDE SEQUENCE</scope>
    <source>
        <strain evidence="4">CGMCC 4.7206</strain>
    </source>
</reference>
<evidence type="ECO:0000313" key="4">
    <source>
        <dbReference type="EMBL" id="GGJ04434.1"/>
    </source>
</evidence>
<dbReference type="Gene3D" id="3.40.50.1820">
    <property type="entry name" value="alpha/beta hydrolase"/>
    <property type="match status" value="1"/>
</dbReference>
<gene>
    <name evidence="3" type="ORF">GCM10009545_18540</name>
    <name evidence="4" type="ORF">GCM10011581_46720</name>
</gene>
<organism evidence="4 5">
    <name type="scientific">Saccharopolyspora thermophila</name>
    <dbReference type="NCBI Taxonomy" id="89367"/>
    <lineage>
        <taxon>Bacteria</taxon>
        <taxon>Bacillati</taxon>
        <taxon>Actinomycetota</taxon>
        <taxon>Actinomycetes</taxon>
        <taxon>Pseudonocardiales</taxon>
        <taxon>Pseudonocardiaceae</taxon>
        <taxon>Saccharopolyspora</taxon>
    </lineage>
</organism>
<reference evidence="3 6" key="2">
    <citation type="journal article" date="2019" name="Int. J. Syst. Evol. Microbiol.">
        <title>The Global Catalogue of Microorganisms (GCM) 10K type strain sequencing project: providing services to taxonomists for standard genome sequencing and annotation.</title>
        <authorList>
            <consortium name="The Broad Institute Genomics Platform"/>
            <consortium name="The Broad Institute Genome Sequencing Center for Infectious Disease"/>
            <person name="Wu L."/>
            <person name="Ma J."/>
        </authorList>
    </citation>
    <scope>NUCLEOTIDE SEQUENCE [LARGE SCALE GENOMIC DNA]</scope>
    <source>
        <strain evidence="3 6">JCM 10664</strain>
    </source>
</reference>
<dbReference type="PANTHER" id="PTHR43433:SF10">
    <property type="entry name" value="AB HYDROLASE-1 DOMAIN-CONTAINING PROTEIN"/>
    <property type="match status" value="1"/>
</dbReference>
<feature type="compositionally biased region" description="Low complexity" evidence="1">
    <location>
        <begin position="126"/>
        <end position="147"/>
    </location>
</feature>
<keyword evidence="6" id="KW-1185">Reference proteome</keyword>
<accession>A0A917NIS7</accession>
<sequence>MEPARLGLVGLSDGRKLAWAEWGPAGGSPVLLCPGAATSRWLGFGADVVDRLGIRLISLDRPGLGASDPAPGRTLDDWARDVAELGLPDLAVIGYSAGGPFALASPWGARSGVLTRRPPPRRTEETTVGSAARAAAVRDAVSPARRG</sequence>
<protein>
    <recommendedName>
        <fullName evidence="2">AB hydrolase-1 domain-containing protein</fullName>
    </recommendedName>
</protein>
<dbReference type="Proteomes" id="UP000597989">
    <property type="component" value="Unassembled WGS sequence"/>
</dbReference>
<dbReference type="SUPFAM" id="SSF53474">
    <property type="entry name" value="alpha/beta-Hydrolases"/>
    <property type="match status" value="1"/>
</dbReference>
<evidence type="ECO:0000259" key="2">
    <source>
        <dbReference type="Pfam" id="PF00561"/>
    </source>
</evidence>
<dbReference type="GO" id="GO:0003824">
    <property type="term" value="F:catalytic activity"/>
    <property type="evidence" value="ECO:0007669"/>
    <property type="project" value="UniProtKB-ARBA"/>
</dbReference>
<reference evidence="3" key="4">
    <citation type="submission" date="2023-12" db="EMBL/GenBank/DDBJ databases">
        <authorList>
            <person name="Sun Q."/>
            <person name="Inoue M."/>
        </authorList>
    </citation>
    <scope>NUCLEOTIDE SEQUENCE</scope>
    <source>
        <strain evidence="3">JCM 10664</strain>
    </source>
</reference>
<dbReference type="Proteomes" id="UP001500220">
    <property type="component" value="Unassembled WGS sequence"/>
</dbReference>
<dbReference type="AlphaFoldDB" id="A0A917NIS7"/>
<dbReference type="Pfam" id="PF00561">
    <property type="entry name" value="Abhydrolase_1"/>
    <property type="match status" value="1"/>
</dbReference>
<dbReference type="InterPro" id="IPR050471">
    <property type="entry name" value="AB_hydrolase"/>
</dbReference>
<reference evidence="4 5" key="1">
    <citation type="journal article" date="2014" name="Int. J. Syst. Evol. Microbiol.">
        <title>Complete genome sequence of Corynebacterium casei LMG S-19264T (=DSM 44701T), isolated from a smear-ripened cheese.</title>
        <authorList>
            <consortium name="US DOE Joint Genome Institute (JGI-PGF)"/>
            <person name="Walter F."/>
            <person name="Albersmeier A."/>
            <person name="Kalinowski J."/>
            <person name="Ruckert C."/>
        </authorList>
    </citation>
    <scope>NUCLEOTIDE SEQUENCE [LARGE SCALE GENOMIC DNA]</scope>
    <source>
        <strain evidence="4 5">CGMCC 4.7206</strain>
    </source>
</reference>
<dbReference type="EMBL" id="BMMT01000022">
    <property type="protein sequence ID" value="GGJ04434.1"/>
    <property type="molecule type" value="Genomic_DNA"/>
</dbReference>
<evidence type="ECO:0000313" key="5">
    <source>
        <dbReference type="Proteomes" id="UP000597989"/>
    </source>
</evidence>
<comment type="caution">
    <text evidence="4">The sequence shown here is derived from an EMBL/GenBank/DDBJ whole genome shotgun (WGS) entry which is preliminary data.</text>
</comment>
<evidence type="ECO:0000313" key="3">
    <source>
        <dbReference type="EMBL" id="GAA0516716.1"/>
    </source>
</evidence>
<feature type="domain" description="AB hydrolase-1" evidence="2">
    <location>
        <begin position="29"/>
        <end position="104"/>
    </location>
</feature>
<name>A0A917NIS7_9PSEU</name>
<proteinExistence type="predicted"/>
<feature type="region of interest" description="Disordered" evidence="1">
    <location>
        <begin position="112"/>
        <end position="147"/>
    </location>
</feature>
<dbReference type="PANTHER" id="PTHR43433">
    <property type="entry name" value="HYDROLASE, ALPHA/BETA FOLD FAMILY PROTEIN"/>
    <property type="match status" value="1"/>
</dbReference>
<dbReference type="InterPro" id="IPR029058">
    <property type="entry name" value="AB_hydrolase_fold"/>
</dbReference>
<dbReference type="EMBL" id="BAAAHC010000007">
    <property type="protein sequence ID" value="GAA0516716.1"/>
    <property type="molecule type" value="Genomic_DNA"/>
</dbReference>
<dbReference type="InterPro" id="IPR000073">
    <property type="entry name" value="AB_hydrolase_1"/>
</dbReference>
<evidence type="ECO:0000313" key="6">
    <source>
        <dbReference type="Proteomes" id="UP001500220"/>
    </source>
</evidence>